<keyword evidence="2 4" id="KW-0479">Metal-binding</keyword>
<evidence type="ECO:0000256" key="3">
    <source>
        <dbReference type="ARBA" id="ARBA00023004"/>
    </source>
</evidence>
<dbReference type="Pfam" id="PF13442">
    <property type="entry name" value="Cytochrome_CBB3"/>
    <property type="match status" value="1"/>
</dbReference>
<dbReference type="InterPro" id="IPR036909">
    <property type="entry name" value="Cyt_c-like_dom_sf"/>
</dbReference>
<keyword evidence="1 4" id="KW-0349">Heme</keyword>
<dbReference type="AlphaFoldDB" id="A0A7Z7IFY2"/>
<dbReference type="SUPFAM" id="SSF46626">
    <property type="entry name" value="Cytochrome c"/>
    <property type="match status" value="1"/>
</dbReference>
<evidence type="ECO:0000256" key="1">
    <source>
        <dbReference type="ARBA" id="ARBA00022617"/>
    </source>
</evidence>
<dbReference type="Proteomes" id="UP000219522">
    <property type="component" value="Unassembled WGS sequence"/>
</dbReference>
<keyword evidence="8" id="KW-1185">Reference proteome</keyword>
<keyword evidence="3 4" id="KW-0408">Iron</keyword>
<feature type="domain" description="Cytochrome c" evidence="6">
    <location>
        <begin position="46"/>
        <end position="124"/>
    </location>
</feature>
<dbReference type="EMBL" id="OCSU01000003">
    <property type="protein sequence ID" value="SOE89196.1"/>
    <property type="molecule type" value="Genomic_DNA"/>
</dbReference>
<reference evidence="7 8" key="1">
    <citation type="submission" date="2017-09" db="EMBL/GenBank/DDBJ databases">
        <authorList>
            <person name="Varghese N."/>
            <person name="Submissions S."/>
        </authorList>
    </citation>
    <scope>NUCLEOTIDE SEQUENCE [LARGE SCALE GENOMIC DNA]</scope>
    <source>
        <strain evidence="7 8">OK806</strain>
    </source>
</reference>
<dbReference type="GO" id="GO:0046872">
    <property type="term" value="F:metal ion binding"/>
    <property type="evidence" value="ECO:0007669"/>
    <property type="project" value="UniProtKB-KW"/>
</dbReference>
<organism evidence="7 8">
    <name type="scientific">Caballeronia arationis</name>
    <dbReference type="NCBI Taxonomy" id="1777142"/>
    <lineage>
        <taxon>Bacteria</taxon>
        <taxon>Pseudomonadati</taxon>
        <taxon>Pseudomonadota</taxon>
        <taxon>Betaproteobacteria</taxon>
        <taxon>Burkholderiales</taxon>
        <taxon>Burkholderiaceae</taxon>
        <taxon>Caballeronia</taxon>
    </lineage>
</organism>
<dbReference type="InterPro" id="IPR009056">
    <property type="entry name" value="Cyt_c-like_dom"/>
</dbReference>
<proteinExistence type="predicted"/>
<dbReference type="GO" id="GO:0009055">
    <property type="term" value="F:electron transfer activity"/>
    <property type="evidence" value="ECO:0007669"/>
    <property type="project" value="InterPro"/>
</dbReference>
<protein>
    <submittedName>
        <fullName evidence="7">Cytochrome c, mono- and diheme variants</fullName>
    </submittedName>
</protein>
<feature type="signal peptide" evidence="5">
    <location>
        <begin position="1"/>
        <end position="40"/>
    </location>
</feature>
<accession>A0A7Z7IFY2</accession>
<keyword evidence="5" id="KW-0732">Signal</keyword>
<evidence type="ECO:0000313" key="7">
    <source>
        <dbReference type="EMBL" id="SOE89196.1"/>
    </source>
</evidence>
<gene>
    <name evidence="7" type="ORF">SAMN05446927_7863</name>
</gene>
<evidence type="ECO:0000313" key="8">
    <source>
        <dbReference type="Proteomes" id="UP000219522"/>
    </source>
</evidence>
<evidence type="ECO:0000256" key="5">
    <source>
        <dbReference type="SAM" id="SignalP"/>
    </source>
</evidence>
<feature type="chain" id="PRO_5031483870" evidence="5">
    <location>
        <begin position="41"/>
        <end position="137"/>
    </location>
</feature>
<evidence type="ECO:0000256" key="2">
    <source>
        <dbReference type="ARBA" id="ARBA00022723"/>
    </source>
</evidence>
<name>A0A7Z7IFY2_9BURK</name>
<sequence length="137" mass="15149">MVQHLPRPFTTRRSRNWLSRVSCAMLAAVVSLALATAAHAAQDDEALAETWRTLRAVDCARCHGKDYDGLAAPSIVDYARQVSRDRFVAAILDGNPSRGMPAYRDNPRIADHIDDVYRYFIGRAEGTIPSGPPPQSR</sequence>
<comment type="caution">
    <text evidence="7">The sequence shown here is derived from an EMBL/GenBank/DDBJ whole genome shotgun (WGS) entry which is preliminary data.</text>
</comment>
<evidence type="ECO:0000259" key="6">
    <source>
        <dbReference type="PROSITE" id="PS51007"/>
    </source>
</evidence>
<dbReference type="PROSITE" id="PS51007">
    <property type="entry name" value="CYTC"/>
    <property type="match status" value="1"/>
</dbReference>
<dbReference type="GO" id="GO:0020037">
    <property type="term" value="F:heme binding"/>
    <property type="evidence" value="ECO:0007669"/>
    <property type="project" value="InterPro"/>
</dbReference>
<dbReference type="Gene3D" id="1.10.760.10">
    <property type="entry name" value="Cytochrome c-like domain"/>
    <property type="match status" value="1"/>
</dbReference>
<dbReference type="RefSeq" id="WP_062635756.1">
    <property type="nucleotide sequence ID" value="NZ_FCOG02000017.1"/>
</dbReference>
<evidence type="ECO:0000256" key="4">
    <source>
        <dbReference type="PROSITE-ProRule" id="PRU00433"/>
    </source>
</evidence>